<dbReference type="Pfam" id="PF24113">
    <property type="entry name" value="DUF7387"/>
    <property type="match status" value="1"/>
</dbReference>
<keyword evidence="3" id="KW-1185">Reference proteome</keyword>
<dbReference type="Proteomes" id="UP000011867">
    <property type="component" value="Chromosome"/>
</dbReference>
<dbReference type="eggNOG" id="arCOG02413">
    <property type="taxonomic scope" value="Archaea"/>
</dbReference>
<evidence type="ECO:0000313" key="3">
    <source>
        <dbReference type="Proteomes" id="UP000011867"/>
    </source>
</evidence>
<organism evidence="2 3">
    <name type="scientific">Natronomonas moolapensis (strain DSM 18674 / CECT 7526 / JCM 14361 / 8.8.11)</name>
    <dbReference type="NCBI Taxonomy" id="268739"/>
    <lineage>
        <taxon>Archaea</taxon>
        <taxon>Methanobacteriati</taxon>
        <taxon>Methanobacteriota</taxon>
        <taxon>Stenosarchaea group</taxon>
        <taxon>Halobacteria</taxon>
        <taxon>Halobacteriales</taxon>
        <taxon>Natronomonadaceae</taxon>
        <taxon>Natronomonas</taxon>
    </lineage>
</organism>
<gene>
    <name evidence="2" type="ordered locus">Nmlp_1144</name>
</gene>
<dbReference type="AlphaFoldDB" id="M1XN91"/>
<protein>
    <recommendedName>
        <fullName evidence="4">Type II toxin-antitoxin system HicB family antitoxin</fullName>
    </recommendedName>
</protein>
<dbReference type="KEGG" id="nmo:Nmlp_1144"/>
<evidence type="ECO:0000256" key="1">
    <source>
        <dbReference type="SAM" id="MobiDB-lite"/>
    </source>
</evidence>
<proteinExistence type="predicted"/>
<evidence type="ECO:0000313" key="2">
    <source>
        <dbReference type="EMBL" id="CCQ35354.1"/>
    </source>
</evidence>
<dbReference type="HOGENOM" id="CLU_181226_1_0_2"/>
<evidence type="ECO:0008006" key="4">
    <source>
        <dbReference type="Google" id="ProtNLM"/>
    </source>
</evidence>
<dbReference type="GeneID" id="14650553"/>
<dbReference type="RefSeq" id="WP_015408204.1">
    <property type="nucleotide sequence ID" value="NC_020388.1"/>
</dbReference>
<feature type="compositionally biased region" description="Acidic residues" evidence="1">
    <location>
        <begin position="90"/>
        <end position="99"/>
    </location>
</feature>
<dbReference type="OrthoDB" id="201961at2157"/>
<sequence>MASSRAEGDDDGPRQEIRLVSSGKLWVATDIESGVASQSETRVEALENLDEALALHRGETSDSIDSPEAEREVLRELGIDPDEIAQARDDTDELPEFMR</sequence>
<dbReference type="EMBL" id="HF582854">
    <property type="protein sequence ID" value="CCQ35354.1"/>
    <property type="molecule type" value="Genomic_DNA"/>
</dbReference>
<reference evidence="2 3" key="1">
    <citation type="journal article" date="2013" name="Genome Announc.">
        <title>Genome of the haloarchaeon Natronomonas moolapensis, a neutrophilic member of a previously haloalkaliphilic genus.</title>
        <authorList>
            <person name="Dyall-Smith M.L."/>
            <person name="Pfeiffer F."/>
            <person name="Oberwinkler T."/>
            <person name="Klee K."/>
            <person name="Rampp M."/>
            <person name="Palm P."/>
            <person name="Gross K."/>
            <person name="Schuster S.C."/>
            <person name="Oesterhelt D."/>
        </authorList>
    </citation>
    <scope>NUCLEOTIDE SEQUENCE [LARGE SCALE GENOMIC DNA]</scope>
    <source>
        <strain evidence="3">DSM 18674 / JCM 14361 / 8.8.11</strain>
    </source>
</reference>
<accession>M1XN91</accession>
<feature type="region of interest" description="Disordered" evidence="1">
    <location>
        <begin position="76"/>
        <end position="99"/>
    </location>
</feature>
<name>M1XN91_NATM8</name>
<dbReference type="InterPro" id="IPR055811">
    <property type="entry name" value="DUF7387"/>
</dbReference>